<keyword evidence="2" id="KW-0805">Transcription regulation</keyword>
<feature type="domain" description="RNA polymerase sigma factor 70 region 4 type 2" evidence="7">
    <location>
        <begin position="126"/>
        <end position="175"/>
    </location>
</feature>
<keyword evidence="9" id="KW-1185">Reference proteome</keyword>
<gene>
    <name evidence="8" type="ORF">M2350_003059</name>
</gene>
<dbReference type="Proteomes" id="UP001204798">
    <property type="component" value="Unassembled WGS sequence"/>
</dbReference>
<dbReference type="PANTHER" id="PTHR43133:SF8">
    <property type="entry name" value="RNA POLYMERASE SIGMA FACTOR HI_1459-RELATED"/>
    <property type="match status" value="1"/>
</dbReference>
<protein>
    <submittedName>
        <fullName evidence="8">RNA polymerase sigma-70 factor (ECF subfamily)</fullName>
    </submittedName>
</protein>
<dbReference type="InterPro" id="IPR036388">
    <property type="entry name" value="WH-like_DNA-bd_sf"/>
</dbReference>
<comment type="similarity">
    <text evidence="1">Belongs to the sigma-70 factor family. ECF subfamily.</text>
</comment>
<dbReference type="RefSeq" id="WP_259100469.1">
    <property type="nucleotide sequence ID" value="NZ_CP130454.1"/>
</dbReference>
<evidence type="ECO:0000256" key="4">
    <source>
        <dbReference type="ARBA" id="ARBA00023125"/>
    </source>
</evidence>
<dbReference type="InterPro" id="IPR013249">
    <property type="entry name" value="RNA_pol_sigma70_r4_t2"/>
</dbReference>
<dbReference type="InterPro" id="IPR013324">
    <property type="entry name" value="RNA_pol_sigma_r3/r4-like"/>
</dbReference>
<dbReference type="InterPro" id="IPR013325">
    <property type="entry name" value="RNA_pol_sigma_r2"/>
</dbReference>
<proteinExistence type="inferred from homology"/>
<comment type="caution">
    <text evidence="8">The sequence shown here is derived from an EMBL/GenBank/DDBJ whole genome shotgun (WGS) entry which is preliminary data.</text>
</comment>
<name>A0ABT2ERN3_9BACT</name>
<reference evidence="8 9" key="1">
    <citation type="submission" date="2022-08" db="EMBL/GenBank/DDBJ databases">
        <title>Bacterial and archaeal communities from various locations to study Microbial Dark Matter (Phase II).</title>
        <authorList>
            <person name="Stepanauskas R."/>
        </authorList>
    </citation>
    <scope>NUCLEOTIDE SEQUENCE [LARGE SCALE GENOMIC DNA]</scope>
    <source>
        <strain evidence="8 9">PD1</strain>
    </source>
</reference>
<sequence length="187" mass="21807">MDDAALVRRCLEGDKRAFDELVQRYRDRVYGMALHLLGDKDLAEDMAQEAFLRAFQRLTLFDPNKGSFSTWLMTLTTRLCLNALKRRGLEQQWIAEQEGETFELAELGEDALSPEEEWWAAERRLVIRKLLSTMHPMQRAILLLRYGEEMSIQEIAQVLQVPIGTVKAWLFRGREVLRRKLKEVGLL</sequence>
<dbReference type="InterPro" id="IPR039425">
    <property type="entry name" value="RNA_pol_sigma-70-like"/>
</dbReference>
<dbReference type="Gene3D" id="1.10.10.10">
    <property type="entry name" value="Winged helix-like DNA-binding domain superfamily/Winged helix DNA-binding domain"/>
    <property type="match status" value="1"/>
</dbReference>
<dbReference type="InterPro" id="IPR007627">
    <property type="entry name" value="RNA_pol_sigma70_r2"/>
</dbReference>
<evidence type="ECO:0000256" key="5">
    <source>
        <dbReference type="ARBA" id="ARBA00023163"/>
    </source>
</evidence>
<evidence type="ECO:0000259" key="6">
    <source>
        <dbReference type="Pfam" id="PF04542"/>
    </source>
</evidence>
<accession>A0ABT2ERN3</accession>
<dbReference type="SUPFAM" id="SSF88659">
    <property type="entry name" value="Sigma3 and sigma4 domains of RNA polymerase sigma factors"/>
    <property type="match status" value="1"/>
</dbReference>
<feature type="domain" description="RNA polymerase sigma-70 region 2" evidence="6">
    <location>
        <begin position="21"/>
        <end position="88"/>
    </location>
</feature>
<keyword evidence="5" id="KW-0804">Transcription</keyword>
<evidence type="ECO:0000259" key="7">
    <source>
        <dbReference type="Pfam" id="PF08281"/>
    </source>
</evidence>
<dbReference type="EMBL" id="JANUCP010000006">
    <property type="protein sequence ID" value="MCS3920624.1"/>
    <property type="molecule type" value="Genomic_DNA"/>
</dbReference>
<organism evidence="8 9">
    <name type="scientific">Candidatus Fervidibacter sacchari</name>
    <dbReference type="NCBI Taxonomy" id="1448929"/>
    <lineage>
        <taxon>Bacteria</taxon>
        <taxon>Candidatus Fervidibacterota</taxon>
        <taxon>Candidatus Fervidibacter</taxon>
    </lineage>
</organism>
<keyword evidence="4" id="KW-0238">DNA-binding</keyword>
<dbReference type="NCBIfam" id="TIGR02937">
    <property type="entry name" value="sigma70-ECF"/>
    <property type="match status" value="1"/>
</dbReference>
<evidence type="ECO:0000256" key="1">
    <source>
        <dbReference type="ARBA" id="ARBA00010641"/>
    </source>
</evidence>
<dbReference type="InterPro" id="IPR014284">
    <property type="entry name" value="RNA_pol_sigma-70_dom"/>
</dbReference>
<dbReference type="SUPFAM" id="SSF88946">
    <property type="entry name" value="Sigma2 domain of RNA polymerase sigma factors"/>
    <property type="match status" value="1"/>
</dbReference>
<evidence type="ECO:0000313" key="8">
    <source>
        <dbReference type="EMBL" id="MCS3920624.1"/>
    </source>
</evidence>
<dbReference type="Gene3D" id="1.10.1740.10">
    <property type="match status" value="1"/>
</dbReference>
<keyword evidence="3" id="KW-0731">Sigma factor</keyword>
<evidence type="ECO:0000313" key="9">
    <source>
        <dbReference type="Proteomes" id="UP001204798"/>
    </source>
</evidence>
<dbReference type="PANTHER" id="PTHR43133">
    <property type="entry name" value="RNA POLYMERASE ECF-TYPE SIGMA FACTO"/>
    <property type="match status" value="1"/>
</dbReference>
<dbReference type="Pfam" id="PF08281">
    <property type="entry name" value="Sigma70_r4_2"/>
    <property type="match status" value="1"/>
</dbReference>
<dbReference type="CDD" id="cd06171">
    <property type="entry name" value="Sigma70_r4"/>
    <property type="match status" value="1"/>
</dbReference>
<evidence type="ECO:0000256" key="2">
    <source>
        <dbReference type="ARBA" id="ARBA00023015"/>
    </source>
</evidence>
<evidence type="ECO:0000256" key="3">
    <source>
        <dbReference type="ARBA" id="ARBA00023082"/>
    </source>
</evidence>
<dbReference type="Pfam" id="PF04542">
    <property type="entry name" value="Sigma70_r2"/>
    <property type="match status" value="1"/>
</dbReference>